<dbReference type="GO" id="GO:0016779">
    <property type="term" value="F:nucleotidyltransferase activity"/>
    <property type="evidence" value="ECO:0007669"/>
    <property type="project" value="UniProtKB-KW"/>
</dbReference>
<keyword evidence="5" id="KW-0548">Nucleotidyltransferase</keyword>
<evidence type="ECO:0000313" key="5">
    <source>
        <dbReference type="EMBL" id="TDT33709.1"/>
    </source>
</evidence>
<protein>
    <submittedName>
        <fullName evidence="5">Adenylyltransferase/sulfurtransferase</fullName>
    </submittedName>
</protein>
<proteinExistence type="predicted"/>
<keyword evidence="1 5" id="KW-0808">Transferase</keyword>
<accession>A0A4R7JBA5</accession>
<evidence type="ECO:0000256" key="3">
    <source>
        <dbReference type="ARBA" id="ARBA00022840"/>
    </source>
</evidence>
<dbReference type="PANTHER" id="PTHR10953:SF102">
    <property type="entry name" value="ADENYLYLTRANSFERASE AND SULFURTRANSFERASE MOCS3"/>
    <property type="match status" value="1"/>
</dbReference>
<gene>
    <name evidence="5" type="ORF">CLV29_1336</name>
</gene>
<evidence type="ECO:0000313" key="6">
    <source>
        <dbReference type="Proteomes" id="UP000295371"/>
    </source>
</evidence>
<dbReference type="PANTHER" id="PTHR10953">
    <property type="entry name" value="UBIQUITIN-ACTIVATING ENZYME E1"/>
    <property type="match status" value="1"/>
</dbReference>
<dbReference type="Gene3D" id="3.40.250.10">
    <property type="entry name" value="Rhodanese-like domain"/>
    <property type="match status" value="1"/>
</dbReference>
<keyword evidence="2" id="KW-0547">Nucleotide-binding</keyword>
<dbReference type="SUPFAM" id="SSF52821">
    <property type="entry name" value="Rhodanese/Cell cycle control phosphatase"/>
    <property type="match status" value="1"/>
</dbReference>
<dbReference type="FunFam" id="3.40.50.720:FF:000033">
    <property type="entry name" value="Adenylyltransferase and sulfurtransferase MOCS3"/>
    <property type="match status" value="1"/>
</dbReference>
<dbReference type="InterPro" id="IPR045886">
    <property type="entry name" value="ThiF/MoeB/HesA"/>
</dbReference>
<dbReference type="GO" id="GO:0008146">
    <property type="term" value="F:sulfotransferase activity"/>
    <property type="evidence" value="ECO:0007669"/>
    <property type="project" value="TreeGrafter"/>
</dbReference>
<reference evidence="5 6" key="1">
    <citation type="submission" date="2019-03" db="EMBL/GenBank/DDBJ databases">
        <title>Genomic Encyclopedia of Archaeal and Bacterial Type Strains, Phase II (KMG-II): from individual species to whole genera.</title>
        <authorList>
            <person name="Goeker M."/>
        </authorList>
    </citation>
    <scope>NUCLEOTIDE SEQUENCE [LARGE SCALE GENOMIC DNA]</scope>
    <source>
        <strain evidence="5 6">DSM 24323</strain>
    </source>
</reference>
<dbReference type="InterPro" id="IPR036873">
    <property type="entry name" value="Rhodanese-like_dom_sf"/>
</dbReference>
<dbReference type="GO" id="GO:0005829">
    <property type="term" value="C:cytosol"/>
    <property type="evidence" value="ECO:0007669"/>
    <property type="project" value="TreeGrafter"/>
</dbReference>
<feature type="domain" description="Rhodanese" evidence="4">
    <location>
        <begin position="294"/>
        <end position="381"/>
    </location>
</feature>
<name>A0A4R7JBA5_9ACTN</name>
<dbReference type="InterPro" id="IPR000594">
    <property type="entry name" value="ThiF_NAD_FAD-bd"/>
</dbReference>
<sequence>MHPLVQPGPELTADELVRYDRQLLMPELGVEGQRRLKAARVLVVGAGGLGSPVLAYLAAAGVGTIGVIDADRVDTTNLHRQIIHSTQAVGTAKVDSAAARMAALNPLVTVIAHDEAFTATNAAAVVDGYDLVVDGTDNFAARYLVNDACVLAGKPAVWASILRSDGQVSVFWAGHGPCYRCVFPTPPAAGEIPSCAEGGVLGVLPGVIGTVQATEAMKLITGMGEPLLGRLLIHDALTQQWQTLPVAADPDCPICGEDARIGEVRAITGTTDAAQEAGISVRELRQLLAEREAGRQEFALVDLREPAEVAVSQIEGSITVPKSLLDSEEAALPAGRLVLYCRSGARSAAVLQRLRRAGRTDVEHLEGGILGWQHAAGTDRP</sequence>
<keyword evidence="3" id="KW-0067">ATP-binding</keyword>
<dbReference type="GO" id="GO:0004792">
    <property type="term" value="F:thiosulfate-cyanide sulfurtransferase activity"/>
    <property type="evidence" value="ECO:0007669"/>
    <property type="project" value="TreeGrafter"/>
</dbReference>
<dbReference type="InterPro" id="IPR001763">
    <property type="entry name" value="Rhodanese-like_dom"/>
</dbReference>
<dbReference type="Pfam" id="PF00581">
    <property type="entry name" value="Rhodanese"/>
    <property type="match status" value="1"/>
</dbReference>
<dbReference type="PROSITE" id="PS50206">
    <property type="entry name" value="RHODANESE_3"/>
    <property type="match status" value="1"/>
</dbReference>
<dbReference type="SMART" id="SM00450">
    <property type="entry name" value="RHOD"/>
    <property type="match status" value="1"/>
</dbReference>
<dbReference type="InterPro" id="IPR035985">
    <property type="entry name" value="Ubiquitin-activating_enz"/>
</dbReference>
<dbReference type="OrthoDB" id="9804286at2"/>
<comment type="caution">
    <text evidence="5">The sequence shown here is derived from an EMBL/GenBank/DDBJ whole genome shotgun (WGS) entry which is preliminary data.</text>
</comment>
<dbReference type="EMBL" id="SOAW01000001">
    <property type="protein sequence ID" value="TDT33709.1"/>
    <property type="molecule type" value="Genomic_DNA"/>
</dbReference>
<dbReference type="AlphaFoldDB" id="A0A4R7JBA5"/>
<dbReference type="CDD" id="cd00158">
    <property type="entry name" value="RHOD"/>
    <property type="match status" value="1"/>
</dbReference>
<dbReference type="CDD" id="cd00757">
    <property type="entry name" value="ThiF_MoeB_HesA_family"/>
    <property type="match status" value="1"/>
</dbReference>
<dbReference type="Gene3D" id="3.40.50.720">
    <property type="entry name" value="NAD(P)-binding Rossmann-like Domain"/>
    <property type="match status" value="1"/>
</dbReference>
<dbReference type="NCBIfam" id="NF004281">
    <property type="entry name" value="PRK05690.1"/>
    <property type="match status" value="1"/>
</dbReference>
<dbReference type="SUPFAM" id="SSF69572">
    <property type="entry name" value="Activating enzymes of the ubiquitin-like proteins"/>
    <property type="match status" value="1"/>
</dbReference>
<dbReference type="GO" id="GO:0008641">
    <property type="term" value="F:ubiquitin-like modifier activating enzyme activity"/>
    <property type="evidence" value="ECO:0007669"/>
    <property type="project" value="InterPro"/>
</dbReference>
<evidence type="ECO:0000256" key="2">
    <source>
        <dbReference type="ARBA" id="ARBA00022741"/>
    </source>
</evidence>
<dbReference type="Pfam" id="PF00899">
    <property type="entry name" value="ThiF"/>
    <property type="match status" value="1"/>
</dbReference>
<dbReference type="Proteomes" id="UP000295371">
    <property type="component" value="Unassembled WGS sequence"/>
</dbReference>
<evidence type="ECO:0000259" key="4">
    <source>
        <dbReference type="PROSITE" id="PS50206"/>
    </source>
</evidence>
<keyword evidence="6" id="KW-1185">Reference proteome</keyword>
<organism evidence="5 6">
    <name type="scientific">Naumannella halotolerans</name>
    <dbReference type="NCBI Taxonomy" id="993414"/>
    <lineage>
        <taxon>Bacteria</taxon>
        <taxon>Bacillati</taxon>
        <taxon>Actinomycetota</taxon>
        <taxon>Actinomycetes</taxon>
        <taxon>Propionibacteriales</taxon>
        <taxon>Propionibacteriaceae</taxon>
        <taxon>Naumannella</taxon>
    </lineage>
</organism>
<evidence type="ECO:0000256" key="1">
    <source>
        <dbReference type="ARBA" id="ARBA00022679"/>
    </source>
</evidence>
<dbReference type="GO" id="GO:0005524">
    <property type="term" value="F:ATP binding"/>
    <property type="evidence" value="ECO:0007669"/>
    <property type="project" value="UniProtKB-KW"/>
</dbReference>
<dbReference type="RefSeq" id="WP_133754175.1">
    <property type="nucleotide sequence ID" value="NZ_CP171129.1"/>
</dbReference>